<reference evidence="2" key="2">
    <citation type="submission" date="2023-05" db="EMBL/GenBank/DDBJ databases">
        <authorList>
            <consortium name="Lawrence Berkeley National Laboratory"/>
            <person name="Steindorff A."/>
            <person name="Hensen N."/>
            <person name="Bonometti L."/>
            <person name="Westerberg I."/>
            <person name="Brannstrom I.O."/>
            <person name="Guillou S."/>
            <person name="Cros-Aarteil S."/>
            <person name="Calhoun S."/>
            <person name="Haridas S."/>
            <person name="Kuo A."/>
            <person name="Mondo S."/>
            <person name="Pangilinan J."/>
            <person name="Riley R."/>
            <person name="Labutti K."/>
            <person name="Andreopoulos B."/>
            <person name="Lipzen A."/>
            <person name="Chen C."/>
            <person name="Yanf M."/>
            <person name="Daum C."/>
            <person name="Ng V."/>
            <person name="Clum A."/>
            <person name="Ohm R."/>
            <person name="Martin F."/>
            <person name="Silar P."/>
            <person name="Natvig D."/>
            <person name="Lalanne C."/>
            <person name="Gautier V."/>
            <person name="Ament-Velasquez S.L."/>
            <person name="Kruys A."/>
            <person name="Hutchinson M.I."/>
            <person name="Powell A.J."/>
            <person name="Barry K."/>
            <person name="Miller A.N."/>
            <person name="Grigoriev I.V."/>
            <person name="Debuchy R."/>
            <person name="Gladieux P."/>
            <person name="Thoren M.H."/>
            <person name="Johannesson H."/>
        </authorList>
    </citation>
    <scope>NUCLEOTIDE SEQUENCE</scope>
    <source>
        <strain evidence="2">CBS 103.79</strain>
    </source>
</reference>
<dbReference type="EMBL" id="MU855359">
    <property type="protein sequence ID" value="KAK3905431.1"/>
    <property type="molecule type" value="Genomic_DNA"/>
</dbReference>
<dbReference type="PANTHER" id="PTHR39142:SF1">
    <property type="entry name" value="AEL197CP"/>
    <property type="match status" value="1"/>
</dbReference>
<keyword evidence="1" id="KW-0472">Membrane</keyword>
<dbReference type="InterPro" id="IPR024338">
    <property type="entry name" value="MID1/Yam8"/>
</dbReference>
<dbReference type="GO" id="GO:0098703">
    <property type="term" value="P:calcium ion import across plasma membrane"/>
    <property type="evidence" value="ECO:0007669"/>
    <property type="project" value="InterPro"/>
</dbReference>
<evidence type="ECO:0000256" key="1">
    <source>
        <dbReference type="SAM" id="Phobius"/>
    </source>
</evidence>
<keyword evidence="1" id="KW-1133">Transmembrane helix</keyword>
<keyword evidence="1" id="KW-0812">Transmembrane</keyword>
<gene>
    <name evidence="2" type="ORF">C8A05DRAFT_30777</name>
</gene>
<comment type="caution">
    <text evidence="2">The sequence shown here is derived from an EMBL/GenBank/DDBJ whole genome shotgun (WGS) entry which is preliminary data.</text>
</comment>
<protein>
    <recommendedName>
        <fullName evidence="4">Calcium influx-promoting protein ehs1</fullName>
    </recommendedName>
</protein>
<sequence>MVHLSPLQSRLAASLLASILLFVLYLVLFPPNFALAAELKQALPIVFDDLDDIDLPPPDYKPRGPLDPTYEPKFAAFERSILGRAPSGVTALTNNEAMPMNVEAGTTQRFVFSLPSVSGRGPEGGRLELRSDQVRDAGAGAGAGIAEYDEEDGGEAGQSLARRQASQRVYISANTCQQPQPVDPSKTTTDPPQLTLYVSTSAENQAPGPLADKDDQEVVVFEEGAAVFNLTTNKEVYIGVHAPNATTAFRGIYNFRVAASVYHYFYNYKDQDDLTRLTWVDSDSQGALLMTQNLTESEDSAVQQRIMSSQPYVLFAHNMKDRAINGVKNSFCGLQTYAQIAAIKDGRRTDMVRTVITKRGAGNFPKQQFFFNGLNSSADYIGILVSDGSALTKRQVGQTATAQGIEVFKPTNFTTKSDHGNCALIVDLNFCDQIAYSVPSNPSFGNSSRLASFYDDYAAAMYANFNKSLAQIACEAPASQRYSLARTCDDCAAAYKDWLCSVVIPRCEDFSNAAPYLQPRAVGQPFPDGTRLDPKEAEGLPNNMAFNSSRNPMIDEFIQPGPYKELLPCDDLCYKLVQNCPAAMGFGCPLPGDIGFDGNYAKHLPTGGLTCNFPGSAHVVSAGERAAVVGWGVLVGVVGLGLGFLLA</sequence>
<dbReference type="Proteomes" id="UP001303889">
    <property type="component" value="Unassembled WGS sequence"/>
</dbReference>
<proteinExistence type="predicted"/>
<dbReference type="PANTHER" id="PTHR39142">
    <property type="entry name" value="MID1P"/>
    <property type="match status" value="1"/>
</dbReference>
<evidence type="ECO:0008006" key="4">
    <source>
        <dbReference type="Google" id="ProtNLM"/>
    </source>
</evidence>
<name>A0AAN6MQW4_9PEZI</name>
<organism evidence="2 3">
    <name type="scientific">Staphylotrichum tortipilum</name>
    <dbReference type="NCBI Taxonomy" id="2831512"/>
    <lineage>
        <taxon>Eukaryota</taxon>
        <taxon>Fungi</taxon>
        <taxon>Dikarya</taxon>
        <taxon>Ascomycota</taxon>
        <taxon>Pezizomycotina</taxon>
        <taxon>Sordariomycetes</taxon>
        <taxon>Sordariomycetidae</taxon>
        <taxon>Sordariales</taxon>
        <taxon>Chaetomiaceae</taxon>
        <taxon>Staphylotrichum</taxon>
    </lineage>
</organism>
<feature type="transmembrane region" description="Helical" evidence="1">
    <location>
        <begin position="628"/>
        <end position="646"/>
    </location>
</feature>
<dbReference type="Pfam" id="PF12929">
    <property type="entry name" value="Mid1"/>
    <property type="match status" value="1"/>
</dbReference>
<accession>A0AAN6MQW4</accession>
<reference evidence="2" key="1">
    <citation type="journal article" date="2023" name="Mol. Phylogenet. Evol.">
        <title>Genome-scale phylogeny and comparative genomics of the fungal order Sordariales.</title>
        <authorList>
            <person name="Hensen N."/>
            <person name="Bonometti L."/>
            <person name="Westerberg I."/>
            <person name="Brannstrom I.O."/>
            <person name="Guillou S."/>
            <person name="Cros-Aarteil S."/>
            <person name="Calhoun S."/>
            <person name="Haridas S."/>
            <person name="Kuo A."/>
            <person name="Mondo S."/>
            <person name="Pangilinan J."/>
            <person name="Riley R."/>
            <person name="LaButti K."/>
            <person name="Andreopoulos B."/>
            <person name="Lipzen A."/>
            <person name="Chen C."/>
            <person name="Yan M."/>
            <person name="Daum C."/>
            <person name="Ng V."/>
            <person name="Clum A."/>
            <person name="Steindorff A."/>
            <person name="Ohm R.A."/>
            <person name="Martin F."/>
            <person name="Silar P."/>
            <person name="Natvig D.O."/>
            <person name="Lalanne C."/>
            <person name="Gautier V."/>
            <person name="Ament-Velasquez S.L."/>
            <person name="Kruys A."/>
            <person name="Hutchinson M.I."/>
            <person name="Powell A.J."/>
            <person name="Barry K."/>
            <person name="Miller A.N."/>
            <person name="Grigoriev I.V."/>
            <person name="Debuchy R."/>
            <person name="Gladieux P."/>
            <person name="Hiltunen Thoren M."/>
            <person name="Johannesson H."/>
        </authorList>
    </citation>
    <scope>NUCLEOTIDE SEQUENCE</scope>
    <source>
        <strain evidence="2">CBS 103.79</strain>
    </source>
</reference>
<evidence type="ECO:0000313" key="3">
    <source>
        <dbReference type="Proteomes" id="UP001303889"/>
    </source>
</evidence>
<dbReference type="AlphaFoldDB" id="A0AAN6MQW4"/>
<evidence type="ECO:0000313" key="2">
    <source>
        <dbReference type="EMBL" id="KAK3905431.1"/>
    </source>
</evidence>
<keyword evidence="3" id="KW-1185">Reference proteome</keyword>
<dbReference type="GO" id="GO:0005262">
    <property type="term" value="F:calcium channel activity"/>
    <property type="evidence" value="ECO:0007669"/>
    <property type="project" value="InterPro"/>
</dbReference>